<gene>
    <name evidence="1" type="primary">jg18325</name>
    <name evidence="1" type="ORF">PAEG_LOCUS13248</name>
</gene>
<comment type="caution">
    <text evidence="1">The sequence shown here is derived from an EMBL/GenBank/DDBJ whole genome shotgun (WGS) entry which is preliminary data.</text>
</comment>
<evidence type="ECO:0000313" key="1">
    <source>
        <dbReference type="EMBL" id="CAH2235623.1"/>
    </source>
</evidence>
<proteinExistence type="predicted"/>
<name>A0A8S4RIT1_9NEOP</name>
<sequence>MTTDCKKELLNCISKYREELAENKAAIRQTLTSDKINISDYFYKGDKICNKELFNIGSECQDKKYGSRQEYTYDEWKEKIEKPHAKDLLKMLQNEIKGKILKSFEDYEKYHKNSTEAIKRELDIDSKLKAILKEKQQPETDETRAYYDVIRGLYENRDMRSQLKCNDLDCFNRTIEDNLSQKQSELAAIKDDFLDNTQNIFQHIQVEDSIF</sequence>
<protein>
    <submittedName>
        <fullName evidence="1">Jg18325 protein</fullName>
    </submittedName>
</protein>
<dbReference type="Proteomes" id="UP000838756">
    <property type="component" value="Unassembled WGS sequence"/>
</dbReference>
<dbReference type="EMBL" id="CAKXAJ010025143">
    <property type="protein sequence ID" value="CAH2235623.1"/>
    <property type="molecule type" value="Genomic_DNA"/>
</dbReference>
<evidence type="ECO:0000313" key="2">
    <source>
        <dbReference type="Proteomes" id="UP000838756"/>
    </source>
</evidence>
<keyword evidence="2" id="KW-1185">Reference proteome</keyword>
<organism evidence="1 2">
    <name type="scientific">Pararge aegeria aegeria</name>
    <dbReference type="NCBI Taxonomy" id="348720"/>
    <lineage>
        <taxon>Eukaryota</taxon>
        <taxon>Metazoa</taxon>
        <taxon>Ecdysozoa</taxon>
        <taxon>Arthropoda</taxon>
        <taxon>Hexapoda</taxon>
        <taxon>Insecta</taxon>
        <taxon>Pterygota</taxon>
        <taxon>Neoptera</taxon>
        <taxon>Endopterygota</taxon>
        <taxon>Lepidoptera</taxon>
        <taxon>Glossata</taxon>
        <taxon>Ditrysia</taxon>
        <taxon>Papilionoidea</taxon>
        <taxon>Nymphalidae</taxon>
        <taxon>Satyrinae</taxon>
        <taxon>Satyrini</taxon>
        <taxon>Parargina</taxon>
        <taxon>Pararge</taxon>
    </lineage>
</organism>
<accession>A0A8S4RIT1</accession>
<reference evidence="1" key="1">
    <citation type="submission" date="2022-03" db="EMBL/GenBank/DDBJ databases">
        <authorList>
            <person name="Lindestad O."/>
        </authorList>
    </citation>
    <scope>NUCLEOTIDE SEQUENCE</scope>
</reference>
<dbReference type="AlphaFoldDB" id="A0A8S4RIT1"/>